<feature type="transmembrane region" description="Helical" evidence="1">
    <location>
        <begin position="96"/>
        <end position="120"/>
    </location>
</feature>
<protein>
    <submittedName>
        <fullName evidence="2">Uncharacterized protein</fullName>
    </submittedName>
</protein>
<keyword evidence="1" id="KW-1133">Transmembrane helix</keyword>
<feature type="transmembrane region" description="Helical" evidence="1">
    <location>
        <begin position="141"/>
        <end position="169"/>
    </location>
</feature>
<sequence length="174" mass="19206">MRRVHSFEFNNSSVFFQQPKKVSLPATNESTHRSAPQTTDQSTIVPVTLIPSDIPNYFGSAMQSMCLAFFTFAYAELIDGAVFAGNVILLHVFLKFLIILSICLTLFAAFASIRVSIFTCQTSENNPAIIGSNKTKFYSSIAHYGSIISTMTCAIIICIIAILSLYVAFHERTV</sequence>
<name>A0A813Z7G6_ADIRI</name>
<dbReference type="Proteomes" id="UP000663852">
    <property type="component" value="Unassembled WGS sequence"/>
</dbReference>
<reference evidence="2" key="1">
    <citation type="submission" date="2021-02" db="EMBL/GenBank/DDBJ databases">
        <authorList>
            <person name="Nowell W R."/>
        </authorList>
    </citation>
    <scope>NUCLEOTIDE SEQUENCE</scope>
</reference>
<dbReference type="AlphaFoldDB" id="A0A813Z7G6"/>
<evidence type="ECO:0000313" key="2">
    <source>
        <dbReference type="EMBL" id="CAF0894336.1"/>
    </source>
</evidence>
<keyword evidence="4" id="KW-1185">Reference proteome</keyword>
<proteinExistence type="predicted"/>
<keyword evidence="1" id="KW-0812">Transmembrane</keyword>
<gene>
    <name evidence="3" type="ORF">EDS130_LOCUS16433</name>
    <name evidence="2" type="ORF">XAT740_LOCUS7682</name>
</gene>
<feature type="transmembrane region" description="Helical" evidence="1">
    <location>
        <begin position="67"/>
        <end position="90"/>
    </location>
</feature>
<comment type="caution">
    <text evidence="2">The sequence shown here is derived from an EMBL/GenBank/DDBJ whole genome shotgun (WGS) entry which is preliminary data.</text>
</comment>
<dbReference type="Proteomes" id="UP000663828">
    <property type="component" value="Unassembled WGS sequence"/>
</dbReference>
<dbReference type="EMBL" id="CAJNOJ010000071">
    <property type="protein sequence ID" value="CAF1031447.1"/>
    <property type="molecule type" value="Genomic_DNA"/>
</dbReference>
<dbReference type="EMBL" id="CAJNOR010000372">
    <property type="protein sequence ID" value="CAF0894336.1"/>
    <property type="molecule type" value="Genomic_DNA"/>
</dbReference>
<evidence type="ECO:0000313" key="3">
    <source>
        <dbReference type="EMBL" id="CAF1031447.1"/>
    </source>
</evidence>
<keyword evidence="1" id="KW-0472">Membrane</keyword>
<accession>A0A813Z7G6</accession>
<organism evidence="2 4">
    <name type="scientific">Adineta ricciae</name>
    <name type="common">Rotifer</name>
    <dbReference type="NCBI Taxonomy" id="249248"/>
    <lineage>
        <taxon>Eukaryota</taxon>
        <taxon>Metazoa</taxon>
        <taxon>Spiralia</taxon>
        <taxon>Gnathifera</taxon>
        <taxon>Rotifera</taxon>
        <taxon>Eurotatoria</taxon>
        <taxon>Bdelloidea</taxon>
        <taxon>Adinetida</taxon>
        <taxon>Adinetidae</taxon>
        <taxon>Adineta</taxon>
    </lineage>
</organism>
<evidence type="ECO:0000256" key="1">
    <source>
        <dbReference type="SAM" id="Phobius"/>
    </source>
</evidence>
<dbReference type="OrthoDB" id="10043381at2759"/>
<evidence type="ECO:0000313" key="4">
    <source>
        <dbReference type="Proteomes" id="UP000663828"/>
    </source>
</evidence>